<reference evidence="2 3" key="1">
    <citation type="submission" date="2018-11" db="EMBL/GenBank/DDBJ databases">
        <title>Genome sequencing of Lautropia sp. KCOM 2505 (= ChDC F240).</title>
        <authorList>
            <person name="Kook J.-K."/>
            <person name="Park S.-N."/>
            <person name="Lim Y.K."/>
        </authorList>
    </citation>
    <scope>NUCLEOTIDE SEQUENCE [LARGE SCALE GENOMIC DNA]</scope>
    <source>
        <strain evidence="2 3">KCOM 2505</strain>
    </source>
</reference>
<proteinExistence type="predicted"/>
<feature type="chain" id="PRO_5018542569" description="DUF4124 domain-containing protein" evidence="1">
    <location>
        <begin position="28"/>
        <end position="235"/>
    </location>
</feature>
<organism evidence="2 3">
    <name type="scientific">Lautropia dentalis</name>
    <dbReference type="NCBI Taxonomy" id="2490857"/>
    <lineage>
        <taxon>Bacteria</taxon>
        <taxon>Pseudomonadati</taxon>
        <taxon>Pseudomonadota</taxon>
        <taxon>Betaproteobacteria</taxon>
        <taxon>Burkholderiales</taxon>
        <taxon>Burkholderiaceae</taxon>
        <taxon>Lautropia</taxon>
    </lineage>
</organism>
<evidence type="ECO:0008006" key="4">
    <source>
        <dbReference type="Google" id="ProtNLM"/>
    </source>
</evidence>
<gene>
    <name evidence="2" type="ORF">EHV23_11075</name>
</gene>
<dbReference type="AlphaFoldDB" id="A0A3R8LQF5"/>
<dbReference type="RefSeq" id="WP_125096126.1">
    <property type="nucleotide sequence ID" value="NZ_RRUE01000002.1"/>
</dbReference>
<sequence length="235" mass="26970">MSLHRVHSLFVCLVLTAVSGHWGMARAATAVEDSAPRHGRSIYVCQDEKGHIISSDQPISACAKRNMRELNRDGSLRRVMPPPLTRQQEREAAQQALVKQEQERALRAQQAHDRHLLLTYKSPEDLRDRQKQQLEMIDEEISAATKRILVLDQNLKIERQLAAEWQKKQERPNARLPYAVQQRISSIANAILAEDALIKERQGERERVNRDFEANAVRLTELLANIAEERARSLH</sequence>
<evidence type="ECO:0000313" key="2">
    <source>
        <dbReference type="EMBL" id="RRN43926.1"/>
    </source>
</evidence>
<evidence type="ECO:0000313" key="3">
    <source>
        <dbReference type="Proteomes" id="UP000270261"/>
    </source>
</evidence>
<dbReference type="Proteomes" id="UP000270261">
    <property type="component" value="Unassembled WGS sequence"/>
</dbReference>
<keyword evidence="3" id="KW-1185">Reference proteome</keyword>
<feature type="signal peptide" evidence="1">
    <location>
        <begin position="1"/>
        <end position="27"/>
    </location>
</feature>
<accession>A0A3R8LQF5</accession>
<evidence type="ECO:0000256" key="1">
    <source>
        <dbReference type="SAM" id="SignalP"/>
    </source>
</evidence>
<name>A0A3R8LQF5_9BURK</name>
<comment type="caution">
    <text evidence="2">The sequence shown here is derived from an EMBL/GenBank/DDBJ whole genome shotgun (WGS) entry which is preliminary data.</text>
</comment>
<protein>
    <recommendedName>
        <fullName evidence="4">DUF4124 domain-containing protein</fullName>
    </recommendedName>
</protein>
<keyword evidence="1" id="KW-0732">Signal</keyword>
<dbReference type="OrthoDB" id="8895482at2"/>
<dbReference type="EMBL" id="RRUE01000002">
    <property type="protein sequence ID" value="RRN43926.1"/>
    <property type="molecule type" value="Genomic_DNA"/>
</dbReference>